<evidence type="ECO:0000313" key="1">
    <source>
        <dbReference type="EMBL" id="CAG6580291.1"/>
    </source>
</evidence>
<dbReference type="AlphaFoldDB" id="A0A8D8K3V7"/>
<proteinExistence type="predicted"/>
<reference evidence="1" key="1">
    <citation type="submission" date="2021-05" db="EMBL/GenBank/DDBJ databases">
        <authorList>
            <person name="Alioto T."/>
            <person name="Alioto T."/>
            <person name="Gomez Garrido J."/>
        </authorList>
    </citation>
    <scope>NUCLEOTIDE SEQUENCE</scope>
</reference>
<name>A0A8D8K3V7_CULPI</name>
<dbReference type="EMBL" id="HBUE01304209">
    <property type="protein sequence ID" value="CAG6580291.1"/>
    <property type="molecule type" value="Transcribed_RNA"/>
</dbReference>
<dbReference type="EMBL" id="HBUE01198136">
    <property type="protein sequence ID" value="CAG6528546.1"/>
    <property type="molecule type" value="Transcribed_RNA"/>
</dbReference>
<sequence>MVISAYRTSFAIWRRLFVNITQNMLAEKNSDKSEKFLKVVRLLSFVLQFRVSVTRYSRQKGKLHWDVASKLEFPVCCPVVYYSNFHGPPCSATVGDGHYRFFRCRQLK</sequence>
<organism evidence="1">
    <name type="scientific">Culex pipiens</name>
    <name type="common">House mosquito</name>
    <dbReference type="NCBI Taxonomy" id="7175"/>
    <lineage>
        <taxon>Eukaryota</taxon>
        <taxon>Metazoa</taxon>
        <taxon>Ecdysozoa</taxon>
        <taxon>Arthropoda</taxon>
        <taxon>Hexapoda</taxon>
        <taxon>Insecta</taxon>
        <taxon>Pterygota</taxon>
        <taxon>Neoptera</taxon>
        <taxon>Endopterygota</taxon>
        <taxon>Diptera</taxon>
        <taxon>Nematocera</taxon>
        <taxon>Culicoidea</taxon>
        <taxon>Culicidae</taxon>
        <taxon>Culicinae</taxon>
        <taxon>Culicini</taxon>
        <taxon>Culex</taxon>
        <taxon>Culex</taxon>
    </lineage>
</organism>
<accession>A0A8D8K3V7</accession>
<protein>
    <submittedName>
        <fullName evidence="1">(northern house mosquito) hypothetical protein</fullName>
    </submittedName>
</protein>